<keyword evidence="2" id="KW-1185">Reference proteome</keyword>
<dbReference type="KEGG" id="ceu:A7L45_05650"/>
<sequence>MENNSRPCIVVVTDKPDINILKHILAGIEEEGIPYEVDVVNGDELLKITHKAAVYSRMGVGIGIKQNRVLLHFSKLKIDKPILDVNLNENIKDTARNIGNNAARLYKIMPFKNMGEGIMEALKHNFAREENI</sequence>
<dbReference type="InterPro" id="IPR003208">
    <property type="entry name" value="Dehydtase/Dehydtase_re"/>
</dbReference>
<dbReference type="AlphaFoldDB" id="A0A1J0GE76"/>
<accession>A0A1J0GE76</accession>
<name>A0A1J0GE76_9CLOT</name>
<dbReference type="Proteomes" id="UP000182569">
    <property type="component" value="Chromosome"/>
</dbReference>
<evidence type="ECO:0000313" key="2">
    <source>
        <dbReference type="Proteomes" id="UP000182569"/>
    </source>
</evidence>
<dbReference type="STRING" id="1552.A7L45_05650"/>
<gene>
    <name evidence="1" type="ORF">A7L45_05650</name>
</gene>
<dbReference type="RefSeq" id="WP_071611880.1">
    <property type="nucleotide sequence ID" value="NZ_CP015756.1"/>
</dbReference>
<dbReference type="InterPro" id="IPR010254">
    <property type="entry name" value="B12-dep_deHydtase_bsu"/>
</dbReference>
<proteinExistence type="predicted"/>
<reference evidence="2" key="1">
    <citation type="journal article" date="2016" name="Front. Microbiol.">
        <title>Complete Genome Sequence of Clostridium estertheticum DSM 8809, a Microbe Identified in Spoiled Vacuum Packed Beef.</title>
        <authorList>
            <person name="Yu Z."/>
            <person name="Gunn L."/>
            <person name="Brennan E."/>
            <person name="Reid R."/>
            <person name="Wall P.G."/>
            <person name="Gaora O.P."/>
            <person name="Hurley D."/>
            <person name="Bolton D."/>
            <person name="Fanning S."/>
        </authorList>
    </citation>
    <scope>NUCLEOTIDE SEQUENCE [LARGE SCALE GENOMIC DNA]</scope>
    <source>
        <strain evidence="2">DSM 8809</strain>
    </source>
</reference>
<dbReference type="Pfam" id="PF02288">
    <property type="entry name" value="Dehydratase_MU"/>
    <property type="match status" value="1"/>
</dbReference>
<dbReference type="Gene3D" id="3.40.50.10150">
    <property type="entry name" value="B12-dependent dehydatase associated subunit"/>
    <property type="match status" value="1"/>
</dbReference>
<dbReference type="OrthoDB" id="308037at2"/>
<organism evidence="1 2">
    <name type="scientific">Clostridium estertheticum subsp. estertheticum</name>
    <dbReference type="NCBI Taxonomy" id="1552"/>
    <lineage>
        <taxon>Bacteria</taxon>
        <taxon>Bacillati</taxon>
        <taxon>Bacillota</taxon>
        <taxon>Clostridia</taxon>
        <taxon>Eubacteriales</taxon>
        <taxon>Clostridiaceae</taxon>
        <taxon>Clostridium</taxon>
    </lineage>
</organism>
<dbReference type="EMBL" id="CP015756">
    <property type="protein sequence ID" value="APC39587.1"/>
    <property type="molecule type" value="Genomic_DNA"/>
</dbReference>
<evidence type="ECO:0000313" key="1">
    <source>
        <dbReference type="EMBL" id="APC39587.1"/>
    </source>
</evidence>
<evidence type="ECO:0008006" key="3">
    <source>
        <dbReference type="Google" id="ProtNLM"/>
    </source>
</evidence>
<dbReference type="SUPFAM" id="SSF52968">
    <property type="entry name" value="B12-dependent dehydatase associated subunit"/>
    <property type="match status" value="1"/>
</dbReference>
<protein>
    <recommendedName>
        <fullName evidence="3">Glycerol dehydratase</fullName>
    </recommendedName>
</protein>